<evidence type="ECO:0000313" key="2">
    <source>
        <dbReference type="Proteomes" id="UP001196765"/>
    </source>
</evidence>
<comment type="caution">
    <text evidence="1">The sequence shown here is derived from an EMBL/GenBank/DDBJ whole genome shotgun (WGS) entry which is preliminary data.</text>
</comment>
<accession>A0AAW4N5P2</accession>
<name>A0AAW4N5P2_9BACT</name>
<sequence>MRIIKDKLQCLIQNEAAAIKEESSTMRLSSDSIDNEKENVTKYMNYTNSYFAYLRIGQQSGAIRFYPDADTAYIATIKEADSLLQKGALGSRTSFVILDSNQNAIYDGEPKKNGKMHFAIYDGKHIEKTISITDIYNTKIKEENKTMKQIKNLTKTTSVTNNQESLDKNKYAKRIKANAKDFIAKGILTPESVDFLCLSKESAHKIARLVQEAAINNKGAEDAKFTKAIQDASLGMVTITKKLASGKATDEKHCSMHDDLLYCVAHCKSYDSLLDGSKGWRKTPGKLDYNKLEDAIVDMYEKGQDKLLKLSQKPKAKIKADAALPTLDSSVVYDVPKEKSKQNSIDAVVKAISSTIMVYMTSSEDTLFYLQMKGLSLESEVKFQTNNAISASFNGKSIIFETLSGVSKELKIKTRTDIVAQKREVQAILSQLIVCAALSPKTRDLIADVVNFDTIEKFVTTSFNIAA</sequence>
<dbReference type="Proteomes" id="UP001196765">
    <property type="component" value="Unassembled WGS sequence"/>
</dbReference>
<organism evidence="1 2">
    <name type="scientific">Segatella copri</name>
    <dbReference type="NCBI Taxonomy" id="165179"/>
    <lineage>
        <taxon>Bacteria</taxon>
        <taxon>Pseudomonadati</taxon>
        <taxon>Bacteroidota</taxon>
        <taxon>Bacteroidia</taxon>
        <taxon>Bacteroidales</taxon>
        <taxon>Prevotellaceae</taxon>
        <taxon>Segatella</taxon>
    </lineage>
</organism>
<reference evidence="1" key="1">
    <citation type="submission" date="2021-06" db="EMBL/GenBank/DDBJ databases">
        <title>Collection of gut derived symbiotic bacterial strains cultured from healthy donors.</title>
        <authorList>
            <person name="Lin H."/>
            <person name="Littmann E."/>
            <person name="Pamer E.G."/>
        </authorList>
    </citation>
    <scope>NUCLEOTIDE SEQUENCE</scope>
    <source>
        <strain evidence="1">MSK.21.74</strain>
    </source>
</reference>
<protein>
    <submittedName>
        <fullName evidence="1">Uncharacterized protein</fullName>
    </submittedName>
</protein>
<dbReference type="RefSeq" id="WP_217745068.1">
    <property type="nucleotide sequence ID" value="NZ_JAHOEI010000081.1"/>
</dbReference>
<gene>
    <name evidence="1" type="ORF">KSW82_14350</name>
</gene>
<proteinExistence type="predicted"/>
<dbReference type="AlphaFoldDB" id="A0AAW4N5P2"/>
<evidence type="ECO:0000313" key="1">
    <source>
        <dbReference type="EMBL" id="MBV3388906.1"/>
    </source>
</evidence>
<dbReference type="EMBL" id="JAHOEI010000081">
    <property type="protein sequence ID" value="MBV3388906.1"/>
    <property type="molecule type" value="Genomic_DNA"/>
</dbReference>